<organism evidence="2 3">
    <name type="scientific">Microcella pacifica</name>
    <dbReference type="NCBI Taxonomy" id="2591847"/>
    <lineage>
        <taxon>Bacteria</taxon>
        <taxon>Bacillati</taxon>
        <taxon>Actinomycetota</taxon>
        <taxon>Actinomycetes</taxon>
        <taxon>Micrococcales</taxon>
        <taxon>Microbacteriaceae</taxon>
        <taxon>Microcella</taxon>
    </lineage>
</organism>
<feature type="domain" description="Peptidase S11 D-alanyl-D-alanine carboxypeptidase A N-terminal" evidence="1">
    <location>
        <begin position="79"/>
        <end position="265"/>
    </location>
</feature>
<dbReference type="InterPro" id="IPR001967">
    <property type="entry name" value="Peptidase_S11_N"/>
</dbReference>
<dbReference type="InterPro" id="IPR012338">
    <property type="entry name" value="Beta-lactam/transpept-like"/>
</dbReference>
<dbReference type="Pfam" id="PF00768">
    <property type="entry name" value="Peptidase_S11"/>
    <property type="match status" value="1"/>
</dbReference>
<accession>A0A9E5JU76</accession>
<sequence>MSRGARRARAVVSGVVALVIVAAAAYAAAALLSPLPALEVQPRELDTSAVGASLDELVLPDAGATAVALPSGEPVLAGEEEPRPMAGVAKLVLAHVALDAEPLEVGRTGETVQIDAATASRYRELTTARARTVPVQQGQVWTRRDLLAATVIGSGNNIAELLMLEVFGGLDAYTAAASSWLDSVGLADTAVVDATGLDSGNISTAGDLARLAQLTLADPVLGELMTDRPRTATSGASWGDEAAYVVDTGAIGLTRTYTDAAGVVLLLAVPVVAAGAGGESATPVALALLGQPGYAQAEVAVRALIASLADVVAPTTLVEAGATVGELRSAWGQSTSILARDAVAVTQFDGSTIEVRLNIPARQTVLEGTTIGQLVVSSPDGEQVSNLVADGTIAQPGVAWRFADPATVIGRWTG</sequence>
<keyword evidence="3" id="KW-1185">Reference proteome</keyword>
<gene>
    <name evidence="2" type="ORF">FK219_004650</name>
</gene>
<dbReference type="GO" id="GO:0006508">
    <property type="term" value="P:proteolysis"/>
    <property type="evidence" value="ECO:0007669"/>
    <property type="project" value="InterPro"/>
</dbReference>
<protein>
    <recommendedName>
        <fullName evidence="1">Peptidase S11 D-alanyl-D-alanine carboxypeptidase A N-terminal domain-containing protein</fullName>
    </recommendedName>
</protein>
<evidence type="ECO:0000313" key="2">
    <source>
        <dbReference type="EMBL" id="NHF62533.1"/>
    </source>
</evidence>
<dbReference type="GO" id="GO:0009002">
    <property type="term" value="F:serine-type D-Ala-D-Ala carboxypeptidase activity"/>
    <property type="evidence" value="ECO:0007669"/>
    <property type="project" value="InterPro"/>
</dbReference>
<dbReference type="OrthoDB" id="5241551at2"/>
<dbReference type="AlphaFoldDB" id="A0A9E5JU76"/>
<dbReference type="EMBL" id="VIKT02000005">
    <property type="protein sequence ID" value="NHF62533.1"/>
    <property type="molecule type" value="Genomic_DNA"/>
</dbReference>
<dbReference type="RefSeq" id="WP_152583256.1">
    <property type="nucleotide sequence ID" value="NZ_VIKT02000005.1"/>
</dbReference>
<evidence type="ECO:0000313" key="3">
    <source>
        <dbReference type="Proteomes" id="UP000818266"/>
    </source>
</evidence>
<dbReference type="Proteomes" id="UP000818266">
    <property type="component" value="Unassembled WGS sequence"/>
</dbReference>
<name>A0A9E5JU76_9MICO</name>
<dbReference type="SUPFAM" id="SSF56601">
    <property type="entry name" value="beta-lactamase/transpeptidase-like"/>
    <property type="match status" value="1"/>
</dbReference>
<proteinExistence type="predicted"/>
<dbReference type="Gene3D" id="3.40.710.10">
    <property type="entry name" value="DD-peptidase/beta-lactamase superfamily"/>
    <property type="match status" value="1"/>
</dbReference>
<comment type="caution">
    <text evidence="2">The sequence shown here is derived from an EMBL/GenBank/DDBJ whole genome shotgun (WGS) entry which is preliminary data.</text>
</comment>
<evidence type="ECO:0000259" key="1">
    <source>
        <dbReference type="Pfam" id="PF00768"/>
    </source>
</evidence>
<reference evidence="2 3" key="1">
    <citation type="submission" date="2019-06" db="EMBL/GenBank/DDBJ databases">
        <authorList>
            <person name="De-Chao Zhang Q."/>
        </authorList>
    </citation>
    <scope>NUCLEOTIDE SEQUENCE [LARGE SCALE GENOMIC DNA]</scope>
    <source>
        <strain evidence="2 3">KN1116</strain>
    </source>
</reference>
<reference evidence="2 3" key="2">
    <citation type="submission" date="2020-03" db="EMBL/GenBank/DDBJ databases">
        <title>Chryseoglobus sp. isolated from a deep-sea seamount.</title>
        <authorList>
            <person name="Zhang D.-C."/>
        </authorList>
    </citation>
    <scope>NUCLEOTIDE SEQUENCE [LARGE SCALE GENOMIC DNA]</scope>
    <source>
        <strain evidence="2 3">KN1116</strain>
    </source>
</reference>